<gene>
    <name evidence="3" type="ORF">M0811_05237</name>
</gene>
<evidence type="ECO:0000313" key="3">
    <source>
        <dbReference type="EMBL" id="KAJ5077980.1"/>
    </source>
</evidence>
<dbReference type="Pfam" id="PF00300">
    <property type="entry name" value="His_Phos_1"/>
    <property type="match status" value="1"/>
</dbReference>
<organism evidence="3 4">
    <name type="scientific">Anaeramoeba ignava</name>
    <name type="common">Anaerobic marine amoeba</name>
    <dbReference type="NCBI Taxonomy" id="1746090"/>
    <lineage>
        <taxon>Eukaryota</taxon>
        <taxon>Metamonada</taxon>
        <taxon>Anaeramoebidae</taxon>
        <taxon>Anaeramoeba</taxon>
    </lineage>
</organism>
<dbReference type="PANTHER" id="PTHR46517:SF1">
    <property type="entry name" value="FRUCTOSE-2,6-BISPHOSPHATASE TIGAR"/>
    <property type="match status" value="1"/>
</dbReference>
<feature type="binding site" evidence="2">
    <location>
        <position position="74"/>
    </location>
    <ligand>
        <name>substrate</name>
    </ligand>
</feature>
<dbReference type="GO" id="GO:0043456">
    <property type="term" value="P:regulation of pentose-phosphate shunt"/>
    <property type="evidence" value="ECO:0007669"/>
    <property type="project" value="TreeGrafter"/>
</dbReference>
<dbReference type="GO" id="GO:0005829">
    <property type="term" value="C:cytosol"/>
    <property type="evidence" value="ECO:0007669"/>
    <property type="project" value="TreeGrafter"/>
</dbReference>
<sequence>MIPTPKIPPSIMKAKPNLLIYLIRHGSTPLNEAGAFRGMSQVSLSEQGEKEAKSLSTFMKKFPLDFLFTSPLPRAKETASIILENQSIDKFEIDERLKSVNYGEWEGQKQSDLQIKFPEQMIQYRKSIETLTFPGGESLVDVQTRLLDFLDEISQKFDQKSIGIVTHQICTRVLLSSILANDLSMYWKLGQNPCCVNIIKCFKDQYVVDLMNYTPYKMN</sequence>
<proteinExistence type="predicted"/>
<evidence type="ECO:0000256" key="1">
    <source>
        <dbReference type="ARBA" id="ARBA00022801"/>
    </source>
</evidence>
<dbReference type="InterPro" id="IPR051695">
    <property type="entry name" value="Phosphoglycerate_Mutase"/>
</dbReference>
<dbReference type="Gene3D" id="3.40.50.1240">
    <property type="entry name" value="Phosphoglycerate mutase-like"/>
    <property type="match status" value="1"/>
</dbReference>
<dbReference type="OrthoDB" id="354304at2759"/>
<dbReference type="PANTHER" id="PTHR46517">
    <property type="entry name" value="FRUCTOSE-2,6-BISPHOSPHATASE TIGAR"/>
    <property type="match status" value="1"/>
</dbReference>
<evidence type="ECO:0000256" key="2">
    <source>
        <dbReference type="PIRSR" id="PIRSR613078-2"/>
    </source>
</evidence>
<dbReference type="OMA" id="DGWQLEY"/>
<keyword evidence="4" id="KW-1185">Reference proteome</keyword>
<accession>A0A9Q0LSP2</accession>
<dbReference type="InterPro" id="IPR013078">
    <property type="entry name" value="His_Pase_superF_clade-1"/>
</dbReference>
<name>A0A9Q0LSP2_ANAIG</name>
<dbReference type="CDD" id="cd07067">
    <property type="entry name" value="HP_PGM_like"/>
    <property type="match status" value="1"/>
</dbReference>
<evidence type="ECO:0000313" key="4">
    <source>
        <dbReference type="Proteomes" id="UP001149090"/>
    </source>
</evidence>
<protein>
    <submittedName>
        <fullName evidence="3">Adenosylcobalamin/alpha-ribazole phosphatase</fullName>
    </submittedName>
</protein>
<dbReference type="EMBL" id="JAPDFW010000055">
    <property type="protein sequence ID" value="KAJ5077980.1"/>
    <property type="molecule type" value="Genomic_DNA"/>
</dbReference>
<dbReference type="GO" id="GO:0045820">
    <property type="term" value="P:negative regulation of glycolytic process"/>
    <property type="evidence" value="ECO:0007669"/>
    <property type="project" value="TreeGrafter"/>
</dbReference>
<dbReference type="SMART" id="SM00855">
    <property type="entry name" value="PGAM"/>
    <property type="match status" value="1"/>
</dbReference>
<dbReference type="AlphaFoldDB" id="A0A9Q0LSP2"/>
<keyword evidence="1" id="KW-0378">Hydrolase</keyword>
<feature type="binding site" evidence="2">
    <location>
        <begin position="24"/>
        <end position="31"/>
    </location>
    <ligand>
        <name>substrate</name>
    </ligand>
</feature>
<comment type="caution">
    <text evidence="3">The sequence shown here is derived from an EMBL/GenBank/DDBJ whole genome shotgun (WGS) entry which is preliminary data.</text>
</comment>
<reference evidence="3" key="1">
    <citation type="submission" date="2022-10" db="EMBL/GenBank/DDBJ databases">
        <title>Novel sulphate-reducing endosymbionts in the free-living metamonad Anaeramoeba.</title>
        <authorList>
            <person name="Jerlstrom-Hultqvist J."/>
            <person name="Cepicka I."/>
            <person name="Gallot-Lavallee L."/>
            <person name="Salas-Leiva D."/>
            <person name="Curtis B.A."/>
            <person name="Zahonova K."/>
            <person name="Pipaliya S."/>
            <person name="Dacks J."/>
            <person name="Roger A.J."/>
        </authorList>
    </citation>
    <scope>NUCLEOTIDE SEQUENCE</scope>
    <source>
        <strain evidence="3">BMAN</strain>
    </source>
</reference>
<dbReference type="Proteomes" id="UP001149090">
    <property type="component" value="Unassembled WGS sequence"/>
</dbReference>
<dbReference type="SUPFAM" id="SSF53254">
    <property type="entry name" value="Phosphoglycerate mutase-like"/>
    <property type="match status" value="1"/>
</dbReference>
<dbReference type="InterPro" id="IPR029033">
    <property type="entry name" value="His_PPase_superfam"/>
</dbReference>
<dbReference type="GO" id="GO:0004331">
    <property type="term" value="F:fructose-2,6-bisphosphate 2-phosphatase activity"/>
    <property type="evidence" value="ECO:0007669"/>
    <property type="project" value="TreeGrafter"/>
</dbReference>